<reference evidence="1 2" key="1">
    <citation type="submission" date="2018-10" db="EMBL/GenBank/DDBJ databases">
        <title>Isolation from cow dung.</title>
        <authorList>
            <person name="Ling L."/>
        </authorList>
    </citation>
    <scope>NUCLEOTIDE SEQUENCE [LARGE SCALE GENOMIC DNA]</scope>
    <source>
        <strain evidence="1 2">NEAU-LL90</strain>
    </source>
</reference>
<protein>
    <submittedName>
        <fullName evidence="1">Uncharacterized protein</fullName>
    </submittedName>
</protein>
<dbReference type="EMBL" id="RFFH01000007">
    <property type="protein sequence ID" value="RMI31288.1"/>
    <property type="molecule type" value="Genomic_DNA"/>
</dbReference>
<keyword evidence="2" id="KW-1185">Reference proteome</keyword>
<comment type="caution">
    <text evidence="1">The sequence shown here is derived from an EMBL/GenBank/DDBJ whole genome shotgun (WGS) entry which is preliminary data.</text>
</comment>
<name>A0A3M2L9N8_9NOCA</name>
<evidence type="ECO:0000313" key="1">
    <source>
        <dbReference type="EMBL" id="RMI31288.1"/>
    </source>
</evidence>
<accession>A0A3M2L9N8</accession>
<organism evidence="1 2">
    <name type="scientific">Nocardia stercoris</name>
    <dbReference type="NCBI Taxonomy" id="2483361"/>
    <lineage>
        <taxon>Bacteria</taxon>
        <taxon>Bacillati</taxon>
        <taxon>Actinomycetota</taxon>
        <taxon>Actinomycetes</taxon>
        <taxon>Mycobacteriales</taxon>
        <taxon>Nocardiaceae</taxon>
        <taxon>Nocardia</taxon>
    </lineage>
</organism>
<proteinExistence type="predicted"/>
<gene>
    <name evidence="1" type="ORF">EBN03_18145</name>
</gene>
<dbReference type="AlphaFoldDB" id="A0A3M2L9N8"/>
<evidence type="ECO:0000313" key="2">
    <source>
        <dbReference type="Proteomes" id="UP000279275"/>
    </source>
</evidence>
<dbReference type="Proteomes" id="UP000279275">
    <property type="component" value="Unassembled WGS sequence"/>
</dbReference>
<sequence>MILLGIVCAIVLGTDLIFPADHLRHLEWNGRAEQSTVQIDSTGRYTLVLDYPDRPDHRPPADAEISVTAPDGSAVRLEPGTAGTNGITVAGVRTGTRDSGEAHSYLTFRADRTGGYQVAADRYDAGAVAAVNRAPLQLSVLERIGCAGLLAAGMALIAIGVVRRFPHPAG</sequence>